<proteinExistence type="predicted"/>
<sequence>MRVSAVLAVVSLAAPALVAGSSSSPAYSSSPATSTSDLASVVPLSHLRKRLQLCLPLLGCIGTPDYSSDVKNCGSYRNQCGTTWTNGYGAQCVAGVCMPFKCNAGYTLNTRTGTCVNTASDASNCGLVDNVCSALNGKSECRSGVCTFTSCAAGFLLTPVVGGLLGSYSKCVAIDTATDAKNCGSIGTPCPTALGSAVCVSGFCQYSACTTGYKLAASGQCVPIDTSTDVLNCGKLGNACPSTYANGGAATCVNGACTTICKSGYAFDSTYNFCRDVSSDLINCGSIGSKCAVAGAVTQVCSSGVCLATSCASPMTLVANACKLFDFASDINDCGSVGNACRFSPAGATGICAAGQCVTTTCPTGFIFNNGACLLSASGKVRTKRHRVVAKPDVAAERTTLCPAGETACPILGSTSFERAVKHLAADETPAMMRGKGGYECVDTTAALDSCGGCVSTGEGRDCTKIRGASGVGCSAGSCVVFSCRAGYRPSLSGKHCVRMRSTQSRANTAGNSTRSAGRHRHASVRQHTGGGAFH</sequence>
<dbReference type="InterPro" id="IPR038955">
    <property type="entry name" value="PriA/CPL1_fungi"/>
</dbReference>
<evidence type="ECO:0000256" key="2">
    <source>
        <dbReference type="SAM" id="SignalP"/>
    </source>
</evidence>
<protein>
    <recommendedName>
        <fullName evidence="3">Protein CPL1-like domain-containing protein</fullName>
    </recommendedName>
</protein>
<reference evidence="4 5" key="1">
    <citation type="submission" date="2019-03" db="EMBL/GenBank/DDBJ databases">
        <title>Rhodosporidium diobovatum UCD-FST 08-225 genome sequencing, assembly, and annotation.</title>
        <authorList>
            <person name="Fakankun I.U."/>
            <person name="Fristensky B."/>
            <person name="Levin D.B."/>
        </authorList>
    </citation>
    <scope>NUCLEOTIDE SEQUENCE [LARGE SCALE GENOMIC DNA]</scope>
    <source>
        <strain evidence="4 5">UCD-FST 08-225</strain>
    </source>
</reference>
<gene>
    <name evidence="4" type="ORF">DMC30DRAFT_173956</name>
</gene>
<feature type="chain" id="PRO_5022752507" description="Protein CPL1-like domain-containing protein" evidence="2">
    <location>
        <begin position="21"/>
        <end position="535"/>
    </location>
</feature>
<evidence type="ECO:0000259" key="3">
    <source>
        <dbReference type="Pfam" id="PF21671"/>
    </source>
</evidence>
<feature type="region of interest" description="Disordered" evidence="1">
    <location>
        <begin position="503"/>
        <end position="535"/>
    </location>
</feature>
<keyword evidence="5" id="KW-1185">Reference proteome</keyword>
<dbReference type="PANTHER" id="PTHR35192">
    <property type="entry name" value="PROTEIN, PUTATIVE-RELATED"/>
    <property type="match status" value="1"/>
</dbReference>
<dbReference type="PANTHER" id="PTHR35192:SF2">
    <property type="entry name" value="APPLE DOMAIN-CONTAINING PROTEIN"/>
    <property type="match status" value="1"/>
</dbReference>
<evidence type="ECO:0000313" key="4">
    <source>
        <dbReference type="EMBL" id="TNY22062.1"/>
    </source>
</evidence>
<evidence type="ECO:0000256" key="1">
    <source>
        <dbReference type="SAM" id="MobiDB-lite"/>
    </source>
</evidence>
<accession>A0A5C5G0U9</accession>
<dbReference type="AlphaFoldDB" id="A0A5C5G0U9"/>
<feature type="domain" description="Protein CPL1-like" evidence="3">
    <location>
        <begin position="439"/>
        <end position="498"/>
    </location>
</feature>
<keyword evidence="2" id="KW-0732">Signal</keyword>
<comment type="caution">
    <text evidence="4">The sequence shown here is derived from an EMBL/GenBank/DDBJ whole genome shotgun (WGS) entry which is preliminary data.</text>
</comment>
<evidence type="ECO:0000313" key="5">
    <source>
        <dbReference type="Proteomes" id="UP000311382"/>
    </source>
</evidence>
<dbReference type="OrthoDB" id="439917at2759"/>
<dbReference type="InterPro" id="IPR048661">
    <property type="entry name" value="CPL1-like"/>
</dbReference>
<dbReference type="Pfam" id="PF21671">
    <property type="entry name" value="CPL1-like"/>
    <property type="match status" value="1"/>
</dbReference>
<feature type="signal peptide" evidence="2">
    <location>
        <begin position="1"/>
        <end position="20"/>
    </location>
</feature>
<name>A0A5C5G0U9_9BASI</name>
<organism evidence="4 5">
    <name type="scientific">Rhodotorula diobovata</name>
    <dbReference type="NCBI Taxonomy" id="5288"/>
    <lineage>
        <taxon>Eukaryota</taxon>
        <taxon>Fungi</taxon>
        <taxon>Dikarya</taxon>
        <taxon>Basidiomycota</taxon>
        <taxon>Pucciniomycotina</taxon>
        <taxon>Microbotryomycetes</taxon>
        <taxon>Sporidiobolales</taxon>
        <taxon>Sporidiobolaceae</taxon>
        <taxon>Rhodotorula</taxon>
    </lineage>
</organism>
<dbReference type="EMBL" id="SOZI01000032">
    <property type="protein sequence ID" value="TNY22062.1"/>
    <property type="molecule type" value="Genomic_DNA"/>
</dbReference>
<dbReference type="STRING" id="5288.A0A5C5G0U9"/>
<dbReference type="Proteomes" id="UP000311382">
    <property type="component" value="Unassembled WGS sequence"/>
</dbReference>
<feature type="compositionally biased region" description="Polar residues" evidence="1">
    <location>
        <begin position="503"/>
        <end position="516"/>
    </location>
</feature>